<dbReference type="Pfam" id="PF07714">
    <property type="entry name" value="PK_Tyr_Ser-Thr"/>
    <property type="match status" value="1"/>
</dbReference>
<reference evidence="4 5" key="1">
    <citation type="journal article" date="2022" name="bioRxiv">
        <title>Genomics of Preaxostyla Flagellates Illuminates Evolutionary Transitions and the Path Towards Mitochondrial Loss.</title>
        <authorList>
            <person name="Novak L.V.F."/>
            <person name="Treitli S.C."/>
            <person name="Pyrih J."/>
            <person name="Halakuc P."/>
            <person name="Pipaliya S.V."/>
            <person name="Vacek V."/>
            <person name="Brzon O."/>
            <person name="Soukal P."/>
            <person name="Eme L."/>
            <person name="Dacks J.B."/>
            <person name="Karnkowska A."/>
            <person name="Elias M."/>
            <person name="Hampl V."/>
        </authorList>
    </citation>
    <scope>NUCLEOTIDE SEQUENCE [LARGE SCALE GENOMIC DNA]</scope>
    <source>
        <strain evidence="4">NAU3</strain>
        <tissue evidence="4">Gut</tissue>
    </source>
</reference>
<feature type="compositionally biased region" description="Basic and acidic residues" evidence="1">
    <location>
        <begin position="1797"/>
        <end position="1806"/>
    </location>
</feature>
<organism evidence="4 5">
    <name type="scientific">Blattamonas nauphoetae</name>
    <dbReference type="NCBI Taxonomy" id="2049346"/>
    <lineage>
        <taxon>Eukaryota</taxon>
        <taxon>Metamonada</taxon>
        <taxon>Preaxostyla</taxon>
        <taxon>Oxymonadida</taxon>
        <taxon>Blattamonas</taxon>
    </lineage>
</organism>
<dbReference type="Proteomes" id="UP001281761">
    <property type="component" value="Unassembled WGS sequence"/>
</dbReference>
<keyword evidence="5" id="KW-1185">Reference proteome</keyword>
<evidence type="ECO:0000313" key="4">
    <source>
        <dbReference type="EMBL" id="KAK2945216.1"/>
    </source>
</evidence>
<proteinExistence type="predicted"/>
<evidence type="ECO:0000256" key="2">
    <source>
        <dbReference type="SAM" id="Phobius"/>
    </source>
</evidence>
<accession>A0ABQ9X0A7</accession>
<name>A0ABQ9X0A7_9EUKA</name>
<dbReference type="PROSITE" id="PS50011">
    <property type="entry name" value="PROTEIN_KINASE_DOM"/>
    <property type="match status" value="1"/>
</dbReference>
<sequence>MDMLETVADLIPRLINTLNPLSLSLAEAVDIHTYLMGTIINSIWLTSPHGLSELGIENGTEEQAIHETVFRKVLVPLETFIWHLFVNRFSIVDGQQSRYLVILLTQLIEISPSYRPTMDVVLDMQVVIPLPTGMGQNTGKPATDVEGNVSEAVDGKRVVGCGSVLEGKRKDCAKIDFQRVFFLCLTMLGKSARQVDPKFIRFCQHRMKASDEHSLPRKLDPVALQSLFSRQSTSQHGSHLRRFPPNMHSRLQLHRRSSHTPCVHCSVSGFGGIVGVDRKERRQLLLTDDHSFVPTNDSWEPHRDTVLQFQQPVKRSHSGNTLGFCSFNTKFIKCCPRVFHGIETLVFRWKGGSAAILRLSKDVVVYSSIEIRSEDLTLIGNSSRLLFQRDIQPSSGPSSWSPNEASTKAEPKPTPNDATDGISVASFMTSSTEGMTLGSTIILTDVTHLSKSDHVAPFVGLTRPQPSLISPRAVEKGDDVTGHAEHVTIVGTGLWLESKDLIGGTGPLFSFGVTERDFSLGASRCGLQMETSLVGSNLVNMTCSSSFPLGKQLFGSEVCQRVVGSCVRESTNHDSGTGMMSPNLGGNLVCLNTSFSSCIRNSNGQYDFSFENRTQSEIGRFALDSKSDAASVTFILCTFNKMTLTSDDELGGAAISIYVAYSSLAIKSCFFHKCICTDVYSAGGAVCFSNFRGNEQLSLSGSSFTECSSVYEAGSVYVGRVSSITINYCFFELSTADENAALYLVSDDITMSNTAIVRCSSYGFGGAVVIYEVKTLSFSFLQFRECSSSYVPDICFNTMQSSQITSGMIQFCDSTSGEDNVYFNEDGIYDSVLVPQIDTTVSFKSLDVSFGDDEATVTVTTRAAMNGTMKVLLDGSNVPRLVVDVVFGSDAESSTVGTAMVSSGANGILPDGDYAFRAGAIRGFDVLAPTMNRVVLSLLDWNTTEIVLRGNGLFEGSYWMLVENGRNELKITLTRSSLTTLTTSKPLHPADAEGRLEWSTRYKVTQVMWQPKDEQTEVQVKLTNTITFTTPAEPPRIEECTGIQLSKDFTKMIVSLKGRALLSRKGTLSLASESQKWESLSNVVALDSTHCTAEFAVGDKENSNQMKYGEEYKLGGSSSIWSGICVEDEITIKVPFPPKLTGMKFEFSNDLHTGCFVVLTGTDLIVPNSLIVTLNDSLSFIATVTSEMEAKSSEMQIGLPTTLQHDMQYQITSIAAMNEDLASPKLDSAISNTTGSAVKHFVVYVDSGSSSDSSFFCGDSDRPCCSIEVGWKIVEDIGISSWSISILHNTTLKEQVKIQSQHEVVIESGPSTKPELFVSPSSASSELELEGEGMVDISGGRLWIHQVDVVLSDAPSLIFIRMVGGHLTIETCSLKSTSSTLSNSADELCSWNGGAIVLEQATTTITASTFSDLSFGALNMVGGKLTIDSTTFRENSNNPQLSSFPSARRNIRCSGEGQLKIGSLNGGDGSSETHPHLWLSNEDCVLSGEDVNVNAPFFVPTLSSSSTSKLNKTEKAFRLSIVGSTLIPCSLFLEVFEKQKDRKEGQLIQLPLTQDTTSLFNESTITLSLPLSSLNGFDDVLEWRGRLAFGKGEMSATSFVIQENAVERRSRAMKENMKWWLPLLVSLVCLLLLTLIVLFVCWRRRKQTKPNPPLDSPQELAPIDEKMEIEFEDRVTLDVSTAAERTKVENSESKGLCVVNADVVECLRCGDGFATCFVSKKTTLFEHLHRQKKTLHNRRHCEIQLARGLDQVARMAAFSEMLRHVTSHRILIGKDGSLNVNLEKPEENGVVGGVVEKQEGRSEGDGRAGGSNGMGGQNGMNEDVRWQAPEEGKALVPVDVQQVGVFRLGLVLFEIETGSVPFGETDAVNAHRQLEAGMSLAMEKVVNKSMADVIASCLQVDPKLRPSFETVAMSLEGIEPDADDNAITVVS</sequence>
<evidence type="ECO:0000259" key="3">
    <source>
        <dbReference type="PROSITE" id="PS50011"/>
    </source>
</evidence>
<keyword evidence="2" id="KW-1133">Transmembrane helix</keyword>
<keyword evidence="2" id="KW-0472">Membrane</keyword>
<dbReference type="EMBL" id="JARBJD010000268">
    <property type="protein sequence ID" value="KAK2945216.1"/>
    <property type="molecule type" value="Genomic_DNA"/>
</dbReference>
<evidence type="ECO:0000256" key="1">
    <source>
        <dbReference type="SAM" id="MobiDB-lite"/>
    </source>
</evidence>
<dbReference type="SUPFAM" id="SSF56112">
    <property type="entry name" value="Protein kinase-like (PK-like)"/>
    <property type="match status" value="1"/>
</dbReference>
<feature type="region of interest" description="Disordered" evidence="1">
    <location>
        <begin position="392"/>
        <end position="420"/>
    </location>
</feature>
<evidence type="ECO:0000313" key="5">
    <source>
        <dbReference type="Proteomes" id="UP001281761"/>
    </source>
</evidence>
<dbReference type="InterPro" id="IPR011009">
    <property type="entry name" value="Kinase-like_dom_sf"/>
</dbReference>
<feature type="domain" description="Protein kinase" evidence="3">
    <location>
        <begin position="1583"/>
        <end position="1918"/>
    </location>
</feature>
<dbReference type="InterPro" id="IPR001245">
    <property type="entry name" value="Ser-Thr/Tyr_kinase_cat_dom"/>
</dbReference>
<feature type="compositionally biased region" description="Gly residues" evidence="1">
    <location>
        <begin position="1807"/>
        <end position="1818"/>
    </location>
</feature>
<protein>
    <recommendedName>
        <fullName evidence="3">Protein kinase domain-containing protein</fullName>
    </recommendedName>
</protein>
<feature type="region of interest" description="Disordered" evidence="1">
    <location>
        <begin position="1797"/>
        <end position="1819"/>
    </location>
</feature>
<gene>
    <name evidence="4" type="ORF">BLNAU_19856</name>
</gene>
<dbReference type="InterPro" id="IPR000719">
    <property type="entry name" value="Prot_kinase_dom"/>
</dbReference>
<feature type="compositionally biased region" description="Polar residues" evidence="1">
    <location>
        <begin position="392"/>
        <end position="406"/>
    </location>
</feature>
<feature type="transmembrane region" description="Helical" evidence="2">
    <location>
        <begin position="1619"/>
        <end position="1640"/>
    </location>
</feature>
<comment type="caution">
    <text evidence="4">The sequence shown here is derived from an EMBL/GenBank/DDBJ whole genome shotgun (WGS) entry which is preliminary data.</text>
</comment>
<dbReference type="Gene3D" id="1.10.510.10">
    <property type="entry name" value="Transferase(Phosphotransferase) domain 1"/>
    <property type="match status" value="1"/>
</dbReference>
<keyword evidence="2" id="KW-0812">Transmembrane</keyword>